<organism evidence="1 2">
    <name type="scientific">Aspergillus indologenus CBS 114.80</name>
    <dbReference type="NCBI Taxonomy" id="1450541"/>
    <lineage>
        <taxon>Eukaryota</taxon>
        <taxon>Fungi</taxon>
        <taxon>Dikarya</taxon>
        <taxon>Ascomycota</taxon>
        <taxon>Pezizomycotina</taxon>
        <taxon>Eurotiomycetes</taxon>
        <taxon>Eurotiomycetidae</taxon>
        <taxon>Eurotiales</taxon>
        <taxon>Aspergillaceae</taxon>
        <taxon>Aspergillus</taxon>
        <taxon>Aspergillus subgen. Circumdati</taxon>
    </lineage>
</organism>
<dbReference type="EMBL" id="KZ825507">
    <property type="protein sequence ID" value="PYI31076.1"/>
    <property type="molecule type" value="Genomic_DNA"/>
</dbReference>
<protein>
    <submittedName>
        <fullName evidence="1">Uncharacterized protein</fullName>
    </submittedName>
</protein>
<name>A0A2V5J8N0_9EURO</name>
<proteinExistence type="predicted"/>
<sequence>MKHTGKTYLLPKIHSRARNLYAINNLRCYIRLHSTSQQATSCAPNSPSNYTQPPKLTTVYLQIQESQR</sequence>
<dbReference type="Proteomes" id="UP000248817">
    <property type="component" value="Unassembled WGS sequence"/>
</dbReference>
<dbReference type="AlphaFoldDB" id="A0A2V5J8N0"/>
<accession>A0A2V5J8N0</accession>
<gene>
    <name evidence="1" type="ORF">BP00DRAFT_425868</name>
</gene>
<evidence type="ECO:0000313" key="2">
    <source>
        <dbReference type="Proteomes" id="UP000248817"/>
    </source>
</evidence>
<evidence type="ECO:0000313" key="1">
    <source>
        <dbReference type="EMBL" id="PYI31076.1"/>
    </source>
</evidence>
<reference evidence="1 2" key="1">
    <citation type="submission" date="2018-02" db="EMBL/GenBank/DDBJ databases">
        <title>The genomes of Aspergillus section Nigri reveals drivers in fungal speciation.</title>
        <authorList>
            <consortium name="DOE Joint Genome Institute"/>
            <person name="Vesth T.C."/>
            <person name="Nybo J."/>
            <person name="Theobald S."/>
            <person name="Brandl J."/>
            <person name="Frisvad J.C."/>
            <person name="Nielsen K.F."/>
            <person name="Lyhne E.K."/>
            <person name="Kogle M.E."/>
            <person name="Kuo A."/>
            <person name="Riley R."/>
            <person name="Clum A."/>
            <person name="Nolan M."/>
            <person name="Lipzen A."/>
            <person name="Salamov A."/>
            <person name="Henrissat B."/>
            <person name="Wiebenga A."/>
            <person name="De vries R.P."/>
            <person name="Grigoriev I.V."/>
            <person name="Mortensen U.H."/>
            <person name="Andersen M.R."/>
            <person name="Baker S.E."/>
        </authorList>
    </citation>
    <scope>NUCLEOTIDE SEQUENCE [LARGE SCALE GENOMIC DNA]</scope>
    <source>
        <strain evidence="1 2">CBS 114.80</strain>
    </source>
</reference>
<keyword evidence="2" id="KW-1185">Reference proteome</keyword>